<dbReference type="GO" id="GO:0003677">
    <property type="term" value="F:DNA binding"/>
    <property type="evidence" value="ECO:0007669"/>
    <property type="project" value="UniProtKB-UniRule"/>
</dbReference>
<evidence type="ECO:0000256" key="6">
    <source>
        <dbReference type="SAM" id="MobiDB-lite"/>
    </source>
</evidence>
<accession>A0A6P8XXU8</accession>
<dbReference type="GO" id="GO:0008270">
    <property type="term" value="F:zinc ion binding"/>
    <property type="evidence" value="ECO:0007669"/>
    <property type="project" value="UniProtKB-KW"/>
</dbReference>
<feature type="domain" description="THAP-type" evidence="8">
    <location>
        <begin position="130"/>
        <end position="209"/>
    </location>
</feature>
<evidence type="ECO:0000256" key="5">
    <source>
        <dbReference type="PROSITE-ProRule" id="PRU00309"/>
    </source>
</evidence>
<keyword evidence="3" id="KW-0862">Zinc</keyword>
<dbReference type="SMART" id="SM00980">
    <property type="entry name" value="THAP"/>
    <property type="match status" value="1"/>
</dbReference>
<dbReference type="OrthoDB" id="7683421at2759"/>
<sequence>MLWVPSLKAMHLSLRPFCCICASSQQDASLTRISSEKGLRENLETLLDQYIVPVLLLSKDDKLCVCDTCKTRLFEWDIFINTCKIAQKRFKDSLATCNHTDLPTCAKTLSASENAVSLVTEASPPHKKKSSNYCIAQWCNQGNYQGVSLFRLPKERERALLWLTEAGRSDLKSLKNLRSLYLCGNHFTRNMFTNNARNQLVKTAVPKIFPKPNYADKIALKGAASQIYPSQFKGVQLKSILPKVGLSNSVSPTTYRKVAMKAVPKPKAGNSLHPIVMCLSSQTAEETLSVGDNQNSCLLFGSPSQSSTSHESIIPIVNSSLPLTGIDAVSQNDNFAILSPSSTCVKDPYNTNTLYSVVKPSNSMKTGSAVLESSSSPGETTALMTKVRSSNAGRKEQKQYLEELESCFASDTFNSSALMDVQEFKNTSLPLPKQVYQNSSSEICQLQSLSQTDTYKSIAGSQDFLLPHISENIATSYSESSVHASDESTHSVSREPNPILNPNNELNSPHIGIFDLPSDDIQGTESSFINTMENLDELMDLDKYFEGR</sequence>
<feature type="region of interest" description="Disordered" evidence="6">
    <location>
        <begin position="480"/>
        <end position="506"/>
    </location>
</feature>
<feature type="chain" id="PRO_5028124238" evidence="7">
    <location>
        <begin position="16"/>
        <end position="548"/>
    </location>
</feature>
<organism evidence="10">
    <name type="scientific">Thrips palmi</name>
    <name type="common">Melon thrips</name>
    <dbReference type="NCBI Taxonomy" id="161013"/>
    <lineage>
        <taxon>Eukaryota</taxon>
        <taxon>Metazoa</taxon>
        <taxon>Ecdysozoa</taxon>
        <taxon>Arthropoda</taxon>
        <taxon>Hexapoda</taxon>
        <taxon>Insecta</taxon>
        <taxon>Pterygota</taxon>
        <taxon>Neoptera</taxon>
        <taxon>Paraneoptera</taxon>
        <taxon>Thysanoptera</taxon>
        <taxon>Terebrantia</taxon>
        <taxon>Thripoidea</taxon>
        <taxon>Thripidae</taxon>
        <taxon>Thrips</taxon>
    </lineage>
</organism>
<dbReference type="KEGG" id="tpal:117639938"/>
<feature type="compositionally biased region" description="Low complexity" evidence="6">
    <location>
        <begin position="495"/>
        <end position="506"/>
    </location>
</feature>
<dbReference type="RefSeq" id="XP_034231908.1">
    <property type="nucleotide sequence ID" value="XM_034376017.1"/>
</dbReference>
<reference evidence="10" key="1">
    <citation type="submission" date="2025-08" db="UniProtKB">
        <authorList>
            <consortium name="RefSeq"/>
        </authorList>
    </citation>
    <scope>IDENTIFICATION</scope>
    <source>
        <tissue evidence="10">Total insect</tissue>
    </source>
</reference>
<dbReference type="GO" id="GO:0005634">
    <property type="term" value="C:nucleus"/>
    <property type="evidence" value="ECO:0007669"/>
    <property type="project" value="InterPro"/>
</dbReference>
<dbReference type="PROSITE" id="PS50950">
    <property type="entry name" value="ZF_THAP"/>
    <property type="match status" value="1"/>
</dbReference>
<evidence type="ECO:0000256" key="2">
    <source>
        <dbReference type="ARBA" id="ARBA00022771"/>
    </source>
</evidence>
<dbReference type="InParanoid" id="A0A6P8XXU8"/>
<name>A0A6P8XXU8_THRPL</name>
<keyword evidence="9" id="KW-1185">Reference proteome</keyword>
<keyword evidence="1" id="KW-0479">Metal-binding</keyword>
<evidence type="ECO:0000256" key="7">
    <source>
        <dbReference type="SAM" id="SignalP"/>
    </source>
</evidence>
<dbReference type="InterPro" id="IPR012934">
    <property type="entry name" value="Znf_AD"/>
</dbReference>
<dbReference type="SMART" id="SM00868">
    <property type="entry name" value="zf-AD"/>
    <property type="match status" value="1"/>
</dbReference>
<dbReference type="InterPro" id="IPR006612">
    <property type="entry name" value="THAP_Znf"/>
</dbReference>
<dbReference type="SMART" id="SM00692">
    <property type="entry name" value="DM3"/>
    <property type="match status" value="1"/>
</dbReference>
<evidence type="ECO:0000256" key="4">
    <source>
        <dbReference type="ARBA" id="ARBA00023125"/>
    </source>
</evidence>
<evidence type="ECO:0000313" key="9">
    <source>
        <dbReference type="Proteomes" id="UP000515158"/>
    </source>
</evidence>
<keyword evidence="4 5" id="KW-0238">DNA-binding</keyword>
<keyword evidence="2 5" id="KW-0863">Zinc-finger</keyword>
<evidence type="ECO:0000256" key="1">
    <source>
        <dbReference type="ARBA" id="ARBA00022723"/>
    </source>
</evidence>
<dbReference type="SUPFAM" id="SSF57716">
    <property type="entry name" value="Glucocorticoid receptor-like (DNA-binding domain)"/>
    <property type="match status" value="1"/>
</dbReference>
<evidence type="ECO:0000259" key="8">
    <source>
        <dbReference type="PROSITE" id="PS50950"/>
    </source>
</evidence>
<protein>
    <submittedName>
        <fullName evidence="10">Uncharacterized protein LOC117639938 isoform X1</fullName>
    </submittedName>
</protein>
<dbReference type="GeneID" id="117639938"/>
<evidence type="ECO:0000313" key="10">
    <source>
        <dbReference type="RefSeq" id="XP_034231908.1"/>
    </source>
</evidence>
<dbReference type="AlphaFoldDB" id="A0A6P8XXU8"/>
<keyword evidence="7" id="KW-0732">Signal</keyword>
<feature type="signal peptide" evidence="7">
    <location>
        <begin position="1"/>
        <end position="15"/>
    </location>
</feature>
<dbReference type="Proteomes" id="UP000515158">
    <property type="component" value="Unplaced"/>
</dbReference>
<evidence type="ECO:0000256" key="3">
    <source>
        <dbReference type="ARBA" id="ARBA00022833"/>
    </source>
</evidence>
<dbReference type="Gene3D" id="3.40.1800.20">
    <property type="match status" value="1"/>
</dbReference>
<dbReference type="Pfam" id="PF05485">
    <property type="entry name" value="THAP"/>
    <property type="match status" value="1"/>
</dbReference>
<gene>
    <name evidence="10" type="primary">LOC117639938</name>
</gene>
<feature type="compositionally biased region" description="Basic and acidic residues" evidence="6">
    <location>
        <begin position="484"/>
        <end position="493"/>
    </location>
</feature>
<proteinExistence type="predicted"/>